<accession>A0A2P6U1M2</accession>
<dbReference type="GO" id="GO:0016020">
    <property type="term" value="C:membrane"/>
    <property type="evidence" value="ECO:0007669"/>
    <property type="project" value="UniProtKB-SubCell"/>
</dbReference>
<keyword evidence="6 9" id="KW-1133">Transmembrane helix</keyword>
<comment type="similarity">
    <text evidence="2">Belongs to the amino acid/polyamine transporter 2 family.</text>
</comment>
<keyword evidence="12" id="KW-1185">Reference proteome</keyword>
<evidence type="ECO:0000313" key="11">
    <source>
        <dbReference type="EMBL" id="PRW60216.1"/>
    </source>
</evidence>
<feature type="transmembrane region" description="Helical" evidence="9">
    <location>
        <begin position="315"/>
        <end position="335"/>
    </location>
</feature>
<feature type="transmembrane region" description="Helical" evidence="9">
    <location>
        <begin position="151"/>
        <end position="175"/>
    </location>
</feature>
<comment type="subcellular location">
    <subcellularLocation>
        <location evidence="1">Membrane</location>
        <topology evidence="1">Multi-pass membrane protein</topology>
    </subcellularLocation>
</comment>
<gene>
    <name evidence="11" type="ORF">C2E21_1096</name>
</gene>
<feature type="transmembrane region" description="Helical" evidence="9">
    <location>
        <begin position="355"/>
        <end position="385"/>
    </location>
</feature>
<keyword evidence="5" id="KW-0029">Amino-acid transport</keyword>
<evidence type="ECO:0000256" key="5">
    <source>
        <dbReference type="ARBA" id="ARBA00022970"/>
    </source>
</evidence>
<feature type="transmembrane region" description="Helical" evidence="9">
    <location>
        <begin position="229"/>
        <end position="250"/>
    </location>
</feature>
<comment type="caution">
    <text evidence="11">The sequence shown here is derived from an EMBL/GenBank/DDBJ whole genome shotgun (WGS) entry which is preliminary data.</text>
</comment>
<feature type="region of interest" description="Disordered" evidence="8">
    <location>
        <begin position="618"/>
        <end position="662"/>
    </location>
</feature>
<evidence type="ECO:0000256" key="8">
    <source>
        <dbReference type="SAM" id="MobiDB-lite"/>
    </source>
</evidence>
<evidence type="ECO:0000256" key="3">
    <source>
        <dbReference type="ARBA" id="ARBA00022448"/>
    </source>
</evidence>
<keyword evidence="4 9" id="KW-0812">Transmembrane</keyword>
<sequence>MAQPAAAGGEGRRDVEEPLLPAQHASTAEEEEQILRDELEHEERLARREDLLSAGSTDAELPALVLRGETRLTQATANLATTIIGAGIMALPRAFATLGIVLGAGTLAFIFVLSLFSLKALVKLSQLTHHWTYHDVVAAEYGRAGLLSLKIAIIINNAGSMIVYLIIIADVLVGVPPDYNGLITNLLGVHDPNVWYVSRPFVLALACLLVLAPLLSLRDLGRLGPMSTVGVAIAGCFATSVVAVTGIAIFKGQLGDFHWLPTAEMLGSSAPEIAVRLLAVLPVISLSFICHYNVHPIAHSLERFSNRRMMMVIRRALVVCTAVFTLVAGGGYCLFGSSTNANILNNLTPQGLAPIIGPTAGSVLSFCVRLGYCVCLMSTFAMLNWALRETVTKLLFDKPMLPGPGFYAVSYSLLLCIYLIAILVPSVWTAMSVTGATAATFIAYILPGLLILHVAERTHRLSMKEHIPGTAEHRATHPSGTGATGQVKSHVPGTAEHAATHGTGAGYAGAGTGAMAGERYGESYEKTTYPYGATGATGATGAYEGAGAMPTAGMGAAGVGYAPQVAPSVPVEGEPYPVEPGHIGATTAAAPGEGMRGAYAGGTGTAGTAQRVGRTVETASGEVHEHRTKTGAAMDQAKETMPGTKEHGAAHGTTGHHTKGTY</sequence>
<evidence type="ECO:0000256" key="7">
    <source>
        <dbReference type="ARBA" id="ARBA00023136"/>
    </source>
</evidence>
<keyword evidence="3" id="KW-0813">Transport</keyword>
<feature type="region of interest" description="Disordered" evidence="8">
    <location>
        <begin position="1"/>
        <end position="38"/>
    </location>
</feature>
<feature type="domain" description="Amino acid transporter transmembrane" evidence="10">
    <location>
        <begin position="72"/>
        <end position="456"/>
    </location>
</feature>
<dbReference type="AlphaFoldDB" id="A0A2P6U1M2"/>
<feature type="transmembrane region" description="Helical" evidence="9">
    <location>
        <begin position="406"/>
        <end position="428"/>
    </location>
</feature>
<dbReference type="PANTHER" id="PTHR22950:SF458">
    <property type="entry name" value="SODIUM-COUPLED NEUTRAL AMINO ACID TRANSPORTER 11-RELATED"/>
    <property type="match status" value="1"/>
</dbReference>
<reference evidence="11 12" key="1">
    <citation type="journal article" date="2018" name="Plant J.">
        <title>Genome sequences of Chlorella sorokiniana UTEX 1602 and Micractinium conductrix SAG 241.80: implications to maltose excretion by a green alga.</title>
        <authorList>
            <person name="Arriola M.B."/>
            <person name="Velmurugan N."/>
            <person name="Zhang Y."/>
            <person name="Plunkett M.H."/>
            <person name="Hondzo H."/>
            <person name="Barney B.M."/>
        </authorList>
    </citation>
    <scope>NUCLEOTIDE SEQUENCE [LARGE SCALE GENOMIC DNA]</scope>
    <source>
        <strain evidence="12">UTEX 1602</strain>
    </source>
</reference>
<dbReference type="EMBL" id="LHPG02000002">
    <property type="protein sequence ID" value="PRW60216.1"/>
    <property type="molecule type" value="Genomic_DNA"/>
</dbReference>
<keyword evidence="7 9" id="KW-0472">Membrane</keyword>
<proteinExistence type="inferred from homology"/>
<organism evidence="11 12">
    <name type="scientific">Chlorella sorokiniana</name>
    <name type="common">Freshwater green alga</name>
    <dbReference type="NCBI Taxonomy" id="3076"/>
    <lineage>
        <taxon>Eukaryota</taxon>
        <taxon>Viridiplantae</taxon>
        <taxon>Chlorophyta</taxon>
        <taxon>core chlorophytes</taxon>
        <taxon>Trebouxiophyceae</taxon>
        <taxon>Chlorellales</taxon>
        <taxon>Chlorellaceae</taxon>
        <taxon>Chlorella clade</taxon>
        <taxon>Chlorella</taxon>
    </lineage>
</organism>
<feature type="transmembrane region" description="Helical" evidence="9">
    <location>
        <begin position="98"/>
        <end position="118"/>
    </location>
</feature>
<dbReference type="InterPro" id="IPR013057">
    <property type="entry name" value="AA_transpt_TM"/>
</dbReference>
<feature type="compositionally biased region" description="Polar residues" evidence="8">
    <location>
        <begin position="478"/>
        <end position="487"/>
    </location>
</feature>
<evidence type="ECO:0000256" key="1">
    <source>
        <dbReference type="ARBA" id="ARBA00004141"/>
    </source>
</evidence>
<feature type="transmembrane region" description="Helical" evidence="9">
    <location>
        <begin position="273"/>
        <end position="294"/>
    </location>
</feature>
<dbReference type="STRING" id="3076.A0A2P6U1M2"/>
<evidence type="ECO:0000256" key="4">
    <source>
        <dbReference type="ARBA" id="ARBA00022692"/>
    </source>
</evidence>
<evidence type="ECO:0000256" key="9">
    <source>
        <dbReference type="SAM" id="Phobius"/>
    </source>
</evidence>
<feature type="region of interest" description="Disordered" evidence="8">
    <location>
        <begin position="470"/>
        <end position="491"/>
    </location>
</feature>
<feature type="transmembrane region" description="Helical" evidence="9">
    <location>
        <begin position="195"/>
        <end position="217"/>
    </location>
</feature>
<dbReference type="PANTHER" id="PTHR22950">
    <property type="entry name" value="AMINO ACID TRANSPORTER"/>
    <property type="match status" value="1"/>
</dbReference>
<evidence type="ECO:0000313" key="12">
    <source>
        <dbReference type="Proteomes" id="UP000239899"/>
    </source>
</evidence>
<dbReference type="GO" id="GO:0015179">
    <property type="term" value="F:L-amino acid transmembrane transporter activity"/>
    <property type="evidence" value="ECO:0007669"/>
    <property type="project" value="TreeGrafter"/>
</dbReference>
<evidence type="ECO:0000259" key="10">
    <source>
        <dbReference type="Pfam" id="PF01490"/>
    </source>
</evidence>
<dbReference type="Proteomes" id="UP000239899">
    <property type="component" value="Unassembled WGS sequence"/>
</dbReference>
<evidence type="ECO:0000256" key="6">
    <source>
        <dbReference type="ARBA" id="ARBA00022989"/>
    </source>
</evidence>
<dbReference type="Pfam" id="PF01490">
    <property type="entry name" value="Aa_trans"/>
    <property type="match status" value="1"/>
</dbReference>
<dbReference type="OrthoDB" id="28208at2759"/>
<protein>
    <submittedName>
        <fullName evidence="11">Sodium-coupled neutral amino acid transporter 6</fullName>
    </submittedName>
</protein>
<name>A0A2P6U1M2_CHLSO</name>
<feature type="transmembrane region" description="Helical" evidence="9">
    <location>
        <begin position="434"/>
        <end position="455"/>
    </location>
</feature>
<evidence type="ECO:0000256" key="2">
    <source>
        <dbReference type="ARBA" id="ARBA00008066"/>
    </source>
</evidence>